<dbReference type="Proteomes" id="UP000194946">
    <property type="component" value="Unassembled WGS sequence"/>
</dbReference>
<dbReference type="AlphaFoldDB" id="A0A251ZUH5"/>
<dbReference type="GO" id="GO:0003755">
    <property type="term" value="F:peptidyl-prolyl cis-trans isomerase activity"/>
    <property type="evidence" value="ECO:0007669"/>
    <property type="project" value="UniProtKB-KW"/>
</dbReference>
<comment type="caution">
    <text evidence="13">The sequence shown here is derived from an EMBL/GenBank/DDBJ whole genome shotgun (WGS) entry which is preliminary data.</text>
</comment>
<keyword evidence="3" id="KW-0574">Periplasm</keyword>
<dbReference type="SUPFAM" id="SSF54534">
    <property type="entry name" value="FKBP-like"/>
    <property type="match status" value="2"/>
</dbReference>
<evidence type="ECO:0000256" key="4">
    <source>
        <dbReference type="ARBA" id="ARBA00023110"/>
    </source>
</evidence>
<feature type="region of interest" description="Disordered" evidence="10">
    <location>
        <begin position="460"/>
        <end position="482"/>
    </location>
</feature>
<evidence type="ECO:0000256" key="8">
    <source>
        <dbReference type="ARBA" id="ARBA00031484"/>
    </source>
</evidence>
<dbReference type="RefSeq" id="WP_008853223.1">
    <property type="nucleotide sequence ID" value="NZ_JOPB01000007.1"/>
</dbReference>
<sequence>MIYTKHKVSFLRSQYKLGICLAVASTFLSTAAFAITTTHKHPQATSSSINSHAMGKGYSIPDAQVDTESKIVAIINGQLLTQRDINNREQLFQLTAGVHLTPEVLQRMRPQLIKQLITERLHTQEMLRRNVNISPEQIATAIADIEKRNGMPPNALRNRLSADGVSMSTLIDQIRLQLGWGRVIQQELGSQNRITAQDVEQRQKALKQEVGQPEYLLNEIFVPVENARHPEQELQFTQTIIQQLRNGAPFPIVAAQFSQAQSALQGGSLGWVQPDSLDPEVVALVNKMPIGAISNPIKVAGGYIIAMLSGKRTIGNEMGTLMNIRQLFLPFSSKLDPKHPTPQQVSVLNQVNQLKNSLHTCQQVEAANQKAGNVHPSDPGEMQLERMNPEMAGVLQGLQPGQVSKPLVSIDGIALIMVCSREKKNLADISTSEIANQLLSQRVEQVSQQLDRDLHRQAIIQMQNTPDDSTAKPATQPKRKHK</sequence>
<evidence type="ECO:0000259" key="12">
    <source>
        <dbReference type="PROSITE" id="PS50198"/>
    </source>
</evidence>
<protein>
    <recommendedName>
        <fullName evidence="1">Parvulin-like PPIase</fullName>
    </recommendedName>
    <alternativeName>
        <fullName evidence="7">Peptidyl-prolyl cis-trans isomerase plp</fullName>
    </alternativeName>
    <alternativeName>
        <fullName evidence="8">Rotamase plp</fullName>
    </alternativeName>
</protein>
<evidence type="ECO:0000256" key="7">
    <source>
        <dbReference type="ARBA" id="ARBA00030642"/>
    </source>
</evidence>
<dbReference type="EMBL" id="JOPB01000007">
    <property type="protein sequence ID" value="OUI78310.1"/>
    <property type="molecule type" value="Genomic_DNA"/>
</dbReference>
<feature type="signal peptide" evidence="11">
    <location>
        <begin position="1"/>
        <end position="34"/>
    </location>
</feature>
<dbReference type="InterPro" id="IPR027304">
    <property type="entry name" value="Trigger_fact/SurA_dom_sf"/>
</dbReference>
<keyword evidence="14" id="KW-1185">Reference proteome</keyword>
<keyword evidence="6 9" id="KW-0413">Isomerase</keyword>
<keyword evidence="2 11" id="KW-0732">Signal</keyword>
<dbReference type="Pfam" id="PF09312">
    <property type="entry name" value="SurA_N"/>
    <property type="match status" value="1"/>
</dbReference>
<dbReference type="PANTHER" id="PTHR47637">
    <property type="entry name" value="CHAPERONE SURA"/>
    <property type="match status" value="1"/>
</dbReference>
<keyword evidence="4 9" id="KW-0697">Rotamase</keyword>
<dbReference type="InterPro" id="IPR015391">
    <property type="entry name" value="SurA_N"/>
</dbReference>
<evidence type="ECO:0000256" key="11">
    <source>
        <dbReference type="SAM" id="SignalP"/>
    </source>
</evidence>
<dbReference type="Pfam" id="PF00639">
    <property type="entry name" value="Rotamase"/>
    <property type="match status" value="1"/>
</dbReference>
<dbReference type="PANTHER" id="PTHR47637:SF1">
    <property type="entry name" value="CHAPERONE SURA"/>
    <property type="match status" value="1"/>
</dbReference>
<evidence type="ECO:0000256" key="9">
    <source>
        <dbReference type="PROSITE-ProRule" id="PRU00278"/>
    </source>
</evidence>
<evidence type="ECO:0000256" key="6">
    <source>
        <dbReference type="ARBA" id="ARBA00023235"/>
    </source>
</evidence>
<evidence type="ECO:0000256" key="2">
    <source>
        <dbReference type="ARBA" id="ARBA00022729"/>
    </source>
</evidence>
<evidence type="ECO:0000256" key="3">
    <source>
        <dbReference type="ARBA" id="ARBA00022764"/>
    </source>
</evidence>
<proteinExistence type="predicted"/>
<gene>
    <name evidence="13" type="ORF">HK18_09750</name>
</gene>
<feature type="domain" description="PpiC" evidence="12">
    <location>
        <begin position="212"/>
        <end position="310"/>
    </location>
</feature>
<accession>A0A251ZUH5</accession>
<dbReference type="InterPro" id="IPR000297">
    <property type="entry name" value="PPIase_PpiC"/>
</dbReference>
<evidence type="ECO:0000313" key="14">
    <source>
        <dbReference type="Proteomes" id="UP000194946"/>
    </source>
</evidence>
<organism evidence="13 14">
    <name type="scientific">Commensalibacter intestini</name>
    <dbReference type="NCBI Taxonomy" id="479936"/>
    <lineage>
        <taxon>Bacteria</taxon>
        <taxon>Pseudomonadati</taxon>
        <taxon>Pseudomonadota</taxon>
        <taxon>Alphaproteobacteria</taxon>
        <taxon>Acetobacterales</taxon>
        <taxon>Acetobacteraceae</taxon>
    </lineage>
</organism>
<dbReference type="PROSITE" id="PS50198">
    <property type="entry name" value="PPIC_PPIASE_2"/>
    <property type="match status" value="1"/>
</dbReference>
<dbReference type="Gene3D" id="3.10.50.40">
    <property type="match status" value="1"/>
</dbReference>
<name>A0A251ZUH5_9PROT</name>
<dbReference type="SUPFAM" id="SSF109998">
    <property type="entry name" value="Triger factor/SurA peptide-binding domain-like"/>
    <property type="match status" value="1"/>
</dbReference>
<dbReference type="Gene3D" id="1.10.4030.10">
    <property type="entry name" value="Porin chaperone SurA, peptide-binding domain"/>
    <property type="match status" value="1"/>
</dbReference>
<evidence type="ECO:0000256" key="1">
    <source>
        <dbReference type="ARBA" id="ARBA00018370"/>
    </source>
</evidence>
<reference evidence="14" key="1">
    <citation type="submission" date="2014-06" db="EMBL/GenBank/DDBJ databases">
        <authorList>
            <person name="Winans N.J."/>
            <person name="Newell P.D."/>
            <person name="Douglas A.E."/>
        </authorList>
    </citation>
    <scope>NUCLEOTIDE SEQUENCE [LARGE SCALE GENOMIC DNA]</scope>
    <source>
        <strain evidence="14">DmL_052</strain>
    </source>
</reference>
<dbReference type="InterPro" id="IPR050280">
    <property type="entry name" value="OMP_Chaperone_SurA"/>
</dbReference>
<evidence type="ECO:0000313" key="13">
    <source>
        <dbReference type="EMBL" id="OUI78310.1"/>
    </source>
</evidence>
<evidence type="ECO:0000256" key="5">
    <source>
        <dbReference type="ARBA" id="ARBA00023186"/>
    </source>
</evidence>
<feature type="chain" id="PRO_5011539479" description="Parvulin-like PPIase" evidence="11">
    <location>
        <begin position="35"/>
        <end position="482"/>
    </location>
</feature>
<dbReference type="InterPro" id="IPR046357">
    <property type="entry name" value="PPIase_dom_sf"/>
</dbReference>
<keyword evidence="5" id="KW-0143">Chaperone</keyword>
<evidence type="ECO:0000256" key="10">
    <source>
        <dbReference type="SAM" id="MobiDB-lite"/>
    </source>
</evidence>